<dbReference type="Proteomes" id="UP000694941">
    <property type="component" value="Unplaced"/>
</dbReference>
<gene>
    <name evidence="5" type="primary">LOC106472727</name>
</gene>
<keyword evidence="4" id="KW-1185">Reference proteome</keyword>
<dbReference type="InterPro" id="IPR018791">
    <property type="entry name" value="UV_resistance/autophagy_Atg14"/>
</dbReference>
<evidence type="ECO:0000256" key="2">
    <source>
        <dbReference type="SAM" id="Coils"/>
    </source>
</evidence>
<dbReference type="PANTHER" id="PTHR15157:SF5">
    <property type="entry name" value="UV RADIATION RESISTANCE-ASSOCIATED GENE PROTEIN"/>
    <property type="match status" value="1"/>
</dbReference>
<evidence type="ECO:0000313" key="5">
    <source>
        <dbReference type="RefSeq" id="XP_022256980.1"/>
    </source>
</evidence>
<dbReference type="RefSeq" id="XP_022256980.1">
    <property type="nucleotide sequence ID" value="XM_022401272.1"/>
</dbReference>
<evidence type="ECO:0000256" key="3">
    <source>
        <dbReference type="SAM" id="MobiDB-lite"/>
    </source>
</evidence>
<feature type="region of interest" description="Disordered" evidence="3">
    <location>
        <begin position="552"/>
        <end position="588"/>
    </location>
</feature>
<feature type="coiled-coil region" evidence="2">
    <location>
        <begin position="179"/>
        <end position="206"/>
    </location>
</feature>
<name>A0ABM1TM74_LIMPO</name>
<reference evidence="5" key="1">
    <citation type="submission" date="2025-08" db="UniProtKB">
        <authorList>
            <consortium name="RefSeq"/>
        </authorList>
    </citation>
    <scope>IDENTIFICATION</scope>
    <source>
        <tissue evidence="5">Muscle</tissue>
    </source>
</reference>
<keyword evidence="1 2" id="KW-0175">Coiled coil</keyword>
<dbReference type="Pfam" id="PF10186">
    <property type="entry name" value="ATG14"/>
    <property type="match status" value="1"/>
</dbReference>
<feature type="compositionally biased region" description="Low complexity" evidence="3">
    <location>
        <begin position="571"/>
        <end position="586"/>
    </location>
</feature>
<sequence>MLDFASSTNAAALGFVIRLRYKTEEQDSCMIEWTVHLTGLVFISELIPKESKKFKSNTLLFGLSEGYYSSSDSIQDSFCEGPPNKPTEIINVDPSTVRVSYSVNTLSRIQTIHRAIKQTQAAAQRLRVLIEDKLQQAGQKHQLKGHQEQMKARVSTLRNELQVQQYRLNTLLSRRSLNGQEVEEKAVEIMNKLQLLKRERDALVERRRCYFESRENLLKTNAQLILRRKQLISELSCIYPIVEFPDKRGYSICGVHLPNSEDFAGRDDTMISNALGYVCHLTLMISQFLNLPLRYPVRHFSSRSVVIDHVSDKIPDKNREFPLYAKGKERLHFNYGVYLLNKNIAQLRHYCGMTTHDLRATLLNLHTLVETRFNIKNDQSQPEVYSTLSLPRMPSFHSFPLSLSGNVTDPSLGVQHALTLNESMVEKQNIEVLKNDPQKISNLELIAGLKKEMEFMKASNDSPKRTGPDLSCTAVSSSLDKGLNDIITLQKTLENNSHQSSKKLSPQIKSLNYSRHSSVPNLTSCTATVSFQDGVLKQTTNQKQGLNSALKMWMGGSSQGNSDEEFAAGHSPSSSTDSSGQVVASSKQPWIKADSKKELLPHCDDNNCDQCRLSYRGTHDFNETAFDADLKLRTQQLAVRSNSFRMQWGSSCGNINLDPKVH</sequence>
<organism evidence="4 5">
    <name type="scientific">Limulus polyphemus</name>
    <name type="common">Atlantic horseshoe crab</name>
    <dbReference type="NCBI Taxonomy" id="6850"/>
    <lineage>
        <taxon>Eukaryota</taxon>
        <taxon>Metazoa</taxon>
        <taxon>Ecdysozoa</taxon>
        <taxon>Arthropoda</taxon>
        <taxon>Chelicerata</taxon>
        <taxon>Merostomata</taxon>
        <taxon>Xiphosura</taxon>
        <taxon>Limulidae</taxon>
        <taxon>Limulus</taxon>
    </lineage>
</organism>
<proteinExistence type="predicted"/>
<dbReference type="GeneID" id="106472727"/>
<evidence type="ECO:0000313" key="4">
    <source>
        <dbReference type="Proteomes" id="UP000694941"/>
    </source>
</evidence>
<dbReference type="PANTHER" id="PTHR15157">
    <property type="entry name" value="UV RADIATION RESISTANCE-ASSOCIATED GENE PROTEIN"/>
    <property type="match status" value="1"/>
</dbReference>
<evidence type="ECO:0000256" key="1">
    <source>
        <dbReference type="ARBA" id="ARBA00023054"/>
    </source>
</evidence>
<accession>A0ABM1TM74</accession>
<protein>
    <submittedName>
        <fullName evidence="5">UV radiation resistance associated protein-like isoform X2</fullName>
    </submittedName>
</protein>